<protein>
    <submittedName>
        <fullName evidence="1">Uncharacterized protein</fullName>
    </submittedName>
</protein>
<dbReference type="Gene3D" id="3.10.450.50">
    <property type="match status" value="1"/>
</dbReference>
<evidence type="ECO:0000313" key="1">
    <source>
        <dbReference type="EMBL" id="PWL39644.1"/>
    </source>
</evidence>
<gene>
    <name evidence="1" type="ORF">DKG77_02090</name>
</gene>
<keyword evidence="2" id="KW-1185">Reference proteome</keyword>
<organism evidence="1 2">
    <name type="scientific">Flagellimonas aquimarina</name>
    <dbReference type="NCBI Taxonomy" id="2201895"/>
    <lineage>
        <taxon>Bacteria</taxon>
        <taxon>Pseudomonadati</taxon>
        <taxon>Bacteroidota</taxon>
        <taxon>Flavobacteriia</taxon>
        <taxon>Flavobacteriales</taxon>
        <taxon>Flavobacteriaceae</taxon>
        <taxon>Flagellimonas</taxon>
    </lineage>
</organism>
<dbReference type="InterPro" id="IPR032710">
    <property type="entry name" value="NTF2-like_dom_sf"/>
</dbReference>
<dbReference type="EMBL" id="QGEG01000001">
    <property type="protein sequence ID" value="PWL39644.1"/>
    <property type="molecule type" value="Genomic_DNA"/>
</dbReference>
<reference evidence="1 2" key="1">
    <citation type="submission" date="2018-05" db="EMBL/GenBank/DDBJ databases">
        <title>Complete genome sequence of Flagellimonas aquimarina ECD12 isolated from seaweed Ecklonia cava.</title>
        <authorList>
            <person name="Choi S."/>
            <person name="Seong C."/>
        </authorList>
    </citation>
    <scope>NUCLEOTIDE SEQUENCE [LARGE SCALE GENOMIC DNA]</scope>
    <source>
        <strain evidence="1 2">ECD12</strain>
    </source>
</reference>
<dbReference type="OrthoDB" id="951068at2"/>
<evidence type="ECO:0000313" key="2">
    <source>
        <dbReference type="Proteomes" id="UP000245762"/>
    </source>
</evidence>
<proteinExistence type="predicted"/>
<name>A0A316L0K5_9FLAO</name>
<accession>A0A316L0K5</accession>
<comment type="caution">
    <text evidence="1">The sequence shown here is derived from an EMBL/GenBank/DDBJ whole genome shotgun (WGS) entry which is preliminary data.</text>
</comment>
<dbReference type="SUPFAM" id="SSF54427">
    <property type="entry name" value="NTF2-like"/>
    <property type="match status" value="1"/>
</dbReference>
<sequence>MRRLVLLCLLCLTYFGYGQKHIEQIQNEIDKTVWKPFQKAFETLDGEALNATYGDEVLRVTPQGIDTENAFKSANLKRFEQSREDGISITLDFWFDSRRTNETTSYEVGFYRIGFTAKEGETDYSYGQFHIVLKKMEGQWKIIQDWDTATINGNSITAADFAKKSILKF</sequence>
<dbReference type="RefSeq" id="WP_109659718.1">
    <property type="nucleotide sequence ID" value="NZ_QGEG01000001.1"/>
</dbReference>
<dbReference type="AlphaFoldDB" id="A0A316L0K5"/>
<dbReference type="Proteomes" id="UP000245762">
    <property type="component" value="Unassembled WGS sequence"/>
</dbReference>